<evidence type="ECO:0000256" key="1">
    <source>
        <dbReference type="SAM" id="MobiDB-lite"/>
    </source>
</evidence>
<sequence length="155" mass="16303">MTSSTIPSFTTQEVVENSSNSIDGTKSMEQVPCVASQAPSEDTSDAKAEAKSDTTTRASSEAIVESPSEDSSETKPMATEAPKQNEKSAAETQDAAELGNGVAPTTLQQLLDAASHHFGLCVLYMQSAILLQRTQAVSQSSNSHVEPSESHDEPS</sequence>
<feature type="region of interest" description="Disordered" evidence="1">
    <location>
        <begin position="1"/>
        <end position="100"/>
    </location>
</feature>
<dbReference type="AlphaFoldDB" id="A0A1I8AQU3"/>
<name>A0A1I8AQU3_9BILA</name>
<evidence type="ECO:0000313" key="3">
    <source>
        <dbReference type="WBParaSite" id="L893_g851.t1"/>
    </source>
</evidence>
<evidence type="ECO:0000313" key="2">
    <source>
        <dbReference type="Proteomes" id="UP000095287"/>
    </source>
</evidence>
<dbReference type="WBParaSite" id="L893_g851.t1">
    <property type="protein sequence ID" value="L893_g851.t1"/>
    <property type="gene ID" value="L893_g851"/>
</dbReference>
<organism evidence="2 3">
    <name type="scientific">Steinernema glaseri</name>
    <dbReference type="NCBI Taxonomy" id="37863"/>
    <lineage>
        <taxon>Eukaryota</taxon>
        <taxon>Metazoa</taxon>
        <taxon>Ecdysozoa</taxon>
        <taxon>Nematoda</taxon>
        <taxon>Chromadorea</taxon>
        <taxon>Rhabditida</taxon>
        <taxon>Tylenchina</taxon>
        <taxon>Panagrolaimomorpha</taxon>
        <taxon>Strongyloidoidea</taxon>
        <taxon>Steinernematidae</taxon>
        <taxon>Steinernema</taxon>
    </lineage>
</organism>
<feature type="compositionally biased region" description="Polar residues" evidence="1">
    <location>
        <begin position="1"/>
        <end position="28"/>
    </location>
</feature>
<reference evidence="3" key="1">
    <citation type="submission" date="2016-11" db="UniProtKB">
        <authorList>
            <consortium name="WormBaseParasite"/>
        </authorList>
    </citation>
    <scope>IDENTIFICATION</scope>
</reference>
<keyword evidence="2" id="KW-1185">Reference proteome</keyword>
<feature type="compositionally biased region" description="Basic and acidic residues" evidence="1">
    <location>
        <begin position="44"/>
        <end position="54"/>
    </location>
</feature>
<proteinExistence type="predicted"/>
<protein>
    <submittedName>
        <fullName evidence="3">Flocculation protein FLO11-like</fullName>
    </submittedName>
</protein>
<accession>A0A1I8AQU3</accession>
<dbReference type="Proteomes" id="UP000095287">
    <property type="component" value="Unplaced"/>
</dbReference>